<evidence type="ECO:0000313" key="2">
    <source>
        <dbReference type="Proteomes" id="UP000694888"/>
    </source>
</evidence>
<name>A0ABM0JK30_APLCA</name>
<dbReference type="RefSeq" id="XP_005095555.1">
    <property type="nucleotide sequence ID" value="XM_005095498.2"/>
</dbReference>
<feature type="region of interest" description="Disordered" evidence="1">
    <location>
        <begin position="88"/>
        <end position="111"/>
    </location>
</feature>
<feature type="region of interest" description="Disordered" evidence="1">
    <location>
        <begin position="1"/>
        <end position="43"/>
    </location>
</feature>
<accession>A0ABM0JK30</accession>
<keyword evidence="2" id="KW-1185">Reference proteome</keyword>
<dbReference type="Proteomes" id="UP000694888">
    <property type="component" value="Unplaced"/>
</dbReference>
<feature type="compositionally biased region" description="Basic and acidic residues" evidence="1">
    <location>
        <begin position="95"/>
        <end position="107"/>
    </location>
</feature>
<reference evidence="3" key="1">
    <citation type="submission" date="2025-08" db="UniProtKB">
        <authorList>
            <consortium name="RefSeq"/>
        </authorList>
    </citation>
    <scope>IDENTIFICATION</scope>
</reference>
<dbReference type="PANTHER" id="PTHR36696:SF1">
    <property type="entry name" value="EF-HAND DOMAIN-CONTAINING PROTEIN"/>
    <property type="match status" value="1"/>
</dbReference>
<dbReference type="GeneID" id="101849531"/>
<feature type="compositionally biased region" description="Polar residues" evidence="1">
    <location>
        <begin position="1"/>
        <end position="16"/>
    </location>
</feature>
<sequence length="316" mass="36463">MNSHASNPKTIASSPVTAMKDKSGFKGQQSSEKATKSCKFPPLPTHVTKLIHSRDNDLYPLEGLAAHHRGLGAFCARDRDKEEEQLLQFAGKGEQTPRDEKETESSRTRSKKILSLPRCSCDQEEGDDDDEVDYATSEEMFPKIEFSGVVLDLDQAPSWAVLKQKRAAENIRFNLPSDLKRLEGVTPMEFLTGYTSLHYQQRRSYYRIFRNFRNKETDLMEKKNLYPALNVLFANSLGEPNYHVLVKRLHLLDVENINFDMFVGICAFCDRKYWKMYFESTVNRPPLEALDFHNLDKKMYRVNISEDLQLLLLSLH</sequence>
<evidence type="ECO:0000256" key="1">
    <source>
        <dbReference type="SAM" id="MobiDB-lite"/>
    </source>
</evidence>
<gene>
    <name evidence="3" type="primary">LOC101849531</name>
</gene>
<dbReference type="PANTHER" id="PTHR36696">
    <property type="entry name" value="AGAP012002-PA"/>
    <property type="match status" value="1"/>
</dbReference>
<organism evidence="2 3">
    <name type="scientific">Aplysia californica</name>
    <name type="common">California sea hare</name>
    <dbReference type="NCBI Taxonomy" id="6500"/>
    <lineage>
        <taxon>Eukaryota</taxon>
        <taxon>Metazoa</taxon>
        <taxon>Spiralia</taxon>
        <taxon>Lophotrochozoa</taxon>
        <taxon>Mollusca</taxon>
        <taxon>Gastropoda</taxon>
        <taxon>Heterobranchia</taxon>
        <taxon>Euthyneura</taxon>
        <taxon>Tectipleura</taxon>
        <taxon>Aplysiida</taxon>
        <taxon>Aplysioidea</taxon>
        <taxon>Aplysiidae</taxon>
        <taxon>Aplysia</taxon>
    </lineage>
</organism>
<evidence type="ECO:0000313" key="3">
    <source>
        <dbReference type="RefSeq" id="XP_005095555.1"/>
    </source>
</evidence>
<protein>
    <submittedName>
        <fullName evidence="3">Uncharacterized protein LOC101849531</fullName>
    </submittedName>
</protein>
<proteinExistence type="predicted"/>